<evidence type="ECO:0000313" key="3">
    <source>
        <dbReference type="Proteomes" id="UP000217790"/>
    </source>
</evidence>
<dbReference type="Proteomes" id="UP000217790">
    <property type="component" value="Unassembled WGS sequence"/>
</dbReference>
<accession>A0A2H3CJ63</accession>
<evidence type="ECO:0000256" key="1">
    <source>
        <dbReference type="SAM" id="MobiDB-lite"/>
    </source>
</evidence>
<gene>
    <name evidence="2" type="ORF">ARMGADRAFT_1019276</name>
</gene>
<name>A0A2H3CJ63_ARMGA</name>
<feature type="compositionally biased region" description="Acidic residues" evidence="1">
    <location>
        <begin position="47"/>
        <end position="65"/>
    </location>
</feature>
<sequence>MLIHKIDRTLDSRQDGVIIHEEAETESQGIGGDEEHKQRPVKRAVESDEEGADEADETESEEEDIYSGRCP</sequence>
<evidence type="ECO:0000313" key="2">
    <source>
        <dbReference type="EMBL" id="PBK83121.1"/>
    </source>
</evidence>
<organism evidence="2 3">
    <name type="scientific">Armillaria gallica</name>
    <name type="common">Bulbous honey fungus</name>
    <name type="synonym">Armillaria bulbosa</name>
    <dbReference type="NCBI Taxonomy" id="47427"/>
    <lineage>
        <taxon>Eukaryota</taxon>
        <taxon>Fungi</taxon>
        <taxon>Dikarya</taxon>
        <taxon>Basidiomycota</taxon>
        <taxon>Agaricomycotina</taxon>
        <taxon>Agaricomycetes</taxon>
        <taxon>Agaricomycetidae</taxon>
        <taxon>Agaricales</taxon>
        <taxon>Marasmiineae</taxon>
        <taxon>Physalacriaceae</taxon>
        <taxon>Armillaria</taxon>
    </lineage>
</organism>
<dbReference type="EMBL" id="KZ293709">
    <property type="protein sequence ID" value="PBK83121.1"/>
    <property type="molecule type" value="Genomic_DNA"/>
</dbReference>
<feature type="compositionally biased region" description="Basic and acidic residues" evidence="1">
    <location>
        <begin position="33"/>
        <end position="46"/>
    </location>
</feature>
<protein>
    <submittedName>
        <fullName evidence="2">Uncharacterized protein</fullName>
    </submittedName>
</protein>
<dbReference type="AlphaFoldDB" id="A0A2H3CJ63"/>
<proteinExistence type="predicted"/>
<dbReference type="InParanoid" id="A0A2H3CJ63"/>
<reference evidence="3" key="1">
    <citation type="journal article" date="2017" name="Nat. Ecol. Evol.">
        <title>Genome expansion and lineage-specific genetic innovations in the forest pathogenic fungi Armillaria.</title>
        <authorList>
            <person name="Sipos G."/>
            <person name="Prasanna A.N."/>
            <person name="Walter M.C."/>
            <person name="O'Connor E."/>
            <person name="Balint B."/>
            <person name="Krizsan K."/>
            <person name="Kiss B."/>
            <person name="Hess J."/>
            <person name="Varga T."/>
            <person name="Slot J."/>
            <person name="Riley R."/>
            <person name="Boka B."/>
            <person name="Rigling D."/>
            <person name="Barry K."/>
            <person name="Lee J."/>
            <person name="Mihaltcheva S."/>
            <person name="LaButti K."/>
            <person name="Lipzen A."/>
            <person name="Waldron R."/>
            <person name="Moloney N.M."/>
            <person name="Sperisen C."/>
            <person name="Kredics L."/>
            <person name="Vagvoelgyi C."/>
            <person name="Patrignani A."/>
            <person name="Fitzpatrick D."/>
            <person name="Nagy I."/>
            <person name="Doyle S."/>
            <person name="Anderson J.B."/>
            <person name="Grigoriev I.V."/>
            <person name="Gueldener U."/>
            <person name="Muensterkoetter M."/>
            <person name="Nagy L.G."/>
        </authorList>
    </citation>
    <scope>NUCLEOTIDE SEQUENCE [LARGE SCALE GENOMIC DNA]</scope>
    <source>
        <strain evidence="3">Ar21-2</strain>
    </source>
</reference>
<feature type="region of interest" description="Disordered" evidence="1">
    <location>
        <begin position="1"/>
        <end position="71"/>
    </location>
</feature>
<feature type="compositionally biased region" description="Basic and acidic residues" evidence="1">
    <location>
        <begin position="1"/>
        <end position="22"/>
    </location>
</feature>
<keyword evidence="3" id="KW-1185">Reference proteome</keyword>